<dbReference type="AlphaFoldDB" id="A0A4C1VZ50"/>
<reference evidence="1 2" key="1">
    <citation type="journal article" date="2019" name="Commun. Biol.">
        <title>The bagworm genome reveals a unique fibroin gene that provides high tensile strength.</title>
        <authorList>
            <person name="Kono N."/>
            <person name="Nakamura H."/>
            <person name="Ohtoshi R."/>
            <person name="Tomita M."/>
            <person name="Numata K."/>
            <person name="Arakawa K."/>
        </authorList>
    </citation>
    <scope>NUCLEOTIDE SEQUENCE [LARGE SCALE GENOMIC DNA]</scope>
</reference>
<dbReference type="EMBL" id="BGZK01000454">
    <property type="protein sequence ID" value="GBP44546.1"/>
    <property type="molecule type" value="Genomic_DNA"/>
</dbReference>
<evidence type="ECO:0000313" key="1">
    <source>
        <dbReference type="EMBL" id="GBP44546.1"/>
    </source>
</evidence>
<organism evidence="1 2">
    <name type="scientific">Eumeta variegata</name>
    <name type="common">Bagworm moth</name>
    <name type="synonym">Eumeta japonica</name>
    <dbReference type="NCBI Taxonomy" id="151549"/>
    <lineage>
        <taxon>Eukaryota</taxon>
        <taxon>Metazoa</taxon>
        <taxon>Ecdysozoa</taxon>
        <taxon>Arthropoda</taxon>
        <taxon>Hexapoda</taxon>
        <taxon>Insecta</taxon>
        <taxon>Pterygota</taxon>
        <taxon>Neoptera</taxon>
        <taxon>Endopterygota</taxon>
        <taxon>Lepidoptera</taxon>
        <taxon>Glossata</taxon>
        <taxon>Ditrysia</taxon>
        <taxon>Tineoidea</taxon>
        <taxon>Psychidae</taxon>
        <taxon>Oiketicinae</taxon>
        <taxon>Eumeta</taxon>
    </lineage>
</organism>
<protein>
    <submittedName>
        <fullName evidence="1">Uncharacterized protein</fullName>
    </submittedName>
</protein>
<evidence type="ECO:0000313" key="2">
    <source>
        <dbReference type="Proteomes" id="UP000299102"/>
    </source>
</evidence>
<comment type="caution">
    <text evidence="1">The sequence shown here is derived from an EMBL/GenBank/DDBJ whole genome shotgun (WGS) entry which is preliminary data.</text>
</comment>
<proteinExistence type="predicted"/>
<keyword evidence="2" id="KW-1185">Reference proteome</keyword>
<dbReference type="Proteomes" id="UP000299102">
    <property type="component" value="Unassembled WGS sequence"/>
</dbReference>
<name>A0A4C1VZ50_EUMVA</name>
<gene>
    <name evidence="1" type="ORF">EVAR_86770_1</name>
</gene>
<accession>A0A4C1VZ50</accession>
<sequence>MGSLDSDYPPWNKFTTAASSYFSDNPSEFVDANVLRPPGLVYTNFVCTKRDGAAFRRGSSRFRHLSFHTAGSNSLATVISLLIGRSLEVSLLPNSTLLATRS</sequence>